<protein>
    <submittedName>
        <fullName evidence="3">Mce-associated membrane protein</fullName>
    </submittedName>
</protein>
<organism evidence="3 4">
    <name type="scientific">Rhodococcus triatomae</name>
    <dbReference type="NCBI Taxonomy" id="300028"/>
    <lineage>
        <taxon>Bacteria</taxon>
        <taxon>Bacillati</taxon>
        <taxon>Actinomycetota</taxon>
        <taxon>Actinomycetes</taxon>
        <taxon>Mycobacteriales</taxon>
        <taxon>Nocardiaceae</taxon>
        <taxon>Rhodococcus</taxon>
    </lineage>
</organism>
<evidence type="ECO:0000313" key="3">
    <source>
        <dbReference type="EMBL" id="SDH29613.1"/>
    </source>
</evidence>
<dbReference type="EMBL" id="FNDN01000001">
    <property type="protein sequence ID" value="SDH29613.1"/>
    <property type="molecule type" value="Genomic_DNA"/>
</dbReference>
<dbReference type="AlphaFoldDB" id="A0A1G8B9A6"/>
<sequence>MIACVVVVALVAVAALLALGLRADDARDARRQAYVDAARQTILNLTTIHPDTAREDVDRLLAGASGEFAQEFEGRADPFVSVVADARVATEGEVIVAGLETETDSSATVLVAARAIVSSADQPEPSPRDFRMRVTITDTDGELTASRVEFVP</sequence>
<dbReference type="PANTHER" id="PTHR37042">
    <property type="entry name" value="OUTER MEMBRANE PROTEIN RV1973"/>
    <property type="match status" value="1"/>
</dbReference>
<evidence type="ECO:0000256" key="2">
    <source>
        <dbReference type="ARBA" id="ARBA00023136"/>
    </source>
</evidence>
<proteinExistence type="predicted"/>
<evidence type="ECO:0000256" key="1">
    <source>
        <dbReference type="ARBA" id="ARBA00004370"/>
    </source>
</evidence>
<dbReference type="Proteomes" id="UP000183263">
    <property type="component" value="Unassembled WGS sequence"/>
</dbReference>
<name>A0A1G8B9A6_9NOCA</name>
<keyword evidence="2" id="KW-0472">Membrane</keyword>
<keyword evidence="4" id="KW-1185">Reference proteome</keyword>
<evidence type="ECO:0000313" key="4">
    <source>
        <dbReference type="Proteomes" id="UP000183263"/>
    </source>
</evidence>
<gene>
    <name evidence="3" type="ORF">SAMN05444695_101716</name>
</gene>
<dbReference type="PANTHER" id="PTHR37042:SF4">
    <property type="entry name" value="OUTER MEMBRANE PROTEIN RV1973"/>
    <property type="match status" value="1"/>
</dbReference>
<accession>A0A1G8B9A6</accession>
<dbReference type="GO" id="GO:0016020">
    <property type="term" value="C:membrane"/>
    <property type="evidence" value="ECO:0007669"/>
    <property type="project" value="UniProtKB-SubCell"/>
</dbReference>
<comment type="subcellular location">
    <subcellularLocation>
        <location evidence="1">Membrane</location>
    </subcellularLocation>
</comment>
<reference evidence="3 4" key="1">
    <citation type="submission" date="2016-10" db="EMBL/GenBank/DDBJ databases">
        <authorList>
            <person name="de Groot N.N."/>
        </authorList>
    </citation>
    <scope>NUCLEOTIDE SEQUENCE [LARGE SCALE GENOMIC DNA]</scope>
    <source>
        <strain evidence="3 4">DSM 44892</strain>
    </source>
</reference>